<dbReference type="STRING" id="4097.A0A1S3XTA5"/>
<proteinExistence type="predicted"/>
<organism evidence="1">
    <name type="scientific">Nicotiana tabacum</name>
    <name type="common">Common tobacco</name>
    <dbReference type="NCBI Taxonomy" id="4097"/>
    <lineage>
        <taxon>Eukaryota</taxon>
        <taxon>Viridiplantae</taxon>
        <taxon>Streptophyta</taxon>
        <taxon>Embryophyta</taxon>
        <taxon>Tracheophyta</taxon>
        <taxon>Spermatophyta</taxon>
        <taxon>Magnoliopsida</taxon>
        <taxon>eudicotyledons</taxon>
        <taxon>Gunneridae</taxon>
        <taxon>Pentapetalae</taxon>
        <taxon>asterids</taxon>
        <taxon>lamiids</taxon>
        <taxon>Solanales</taxon>
        <taxon>Solanaceae</taxon>
        <taxon>Nicotianoideae</taxon>
        <taxon>Nicotianeae</taxon>
        <taxon>Nicotiana</taxon>
    </lineage>
</organism>
<gene>
    <name evidence="1" type="primary">LOC107768569</name>
</gene>
<accession>A0A1S3XTA5</accession>
<dbReference type="CDD" id="cd09272">
    <property type="entry name" value="RNase_HI_RT_Ty1"/>
    <property type="match status" value="1"/>
</dbReference>
<protein>
    <submittedName>
        <fullName evidence="1">Uncharacterized mitochondrial protein AtMg00810-like</fullName>
    </submittedName>
</protein>
<evidence type="ECO:0000313" key="1">
    <source>
        <dbReference type="RefSeq" id="XP_016443178.1"/>
    </source>
</evidence>
<dbReference type="PaxDb" id="4097-A0A1S3XTA5"/>
<dbReference type="PANTHER" id="PTHR11439:SF471">
    <property type="entry name" value="REVERSE TRANSCRIPTASE TY1_COPIA-TYPE DOMAIN-CONTAINING PROTEIN"/>
    <property type="match status" value="1"/>
</dbReference>
<dbReference type="PANTHER" id="PTHR11439">
    <property type="entry name" value="GAG-POL-RELATED RETROTRANSPOSON"/>
    <property type="match status" value="1"/>
</dbReference>
<reference evidence="1" key="1">
    <citation type="submission" date="2025-08" db="UniProtKB">
        <authorList>
            <consortium name="RefSeq"/>
        </authorList>
    </citation>
    <scope>IDENTIFICATION</scope>
</reference>
<dbReference type="InterPro" id="IPR043502">
    <property type="entry name" value="DNA/RNA_pol_sf"/>
</dbReference>
<sequence>MDVFNAFLQGDLEEEVYMDLPQCFGQSAYDYSLFTKRSGSEIVINLSYVDDLLLTGSSIELINEAKSILYKKFKSLKPDISYAVQVLSQFMQAPKRSHMDVATHVVRYLKQESDMRVIMQRQQTDVLVGFSDSDWAACLMSRRSVSGYLVKFRDSLISWRSKKQHTVSRNSGEAEYRSMTSVVAEIV</sequence>
<dbReference type="KEGG" id="nta:107768569"/>
<dbReference type="AlphaFoldDB" id="A0A1S3XTA5"/>
<dbReference type="OrthoDB" id="1716499at2759"/>
<name>A0A1S3XTA5_TOBAC</name>
<dbReference type="SUPFAM" id="SSF56672">
    <property type="entry name" value="DNA/RNA polymerases"/>
    <property type="match status" value="1"/>
</dbReference>
<dbReference type="RefSeq" id="XP_016443178.1">
    <property type="nucleotide sequence ID" value="XM_016587692.1"/>
</dbReference>